<keyword evidence="8 12" id="KW-0808">Transferase</keyword>
<comment type="catalytic activity">
    <reaction evidence="11 12">
        <text>uridine(1498) in 16S rRNA + S-adenosyl-L-methionine = N(3)-methyluridine(1498) in 16S rRNA + S-adenosyl-L-homocysteine + H(+)</text>
        <dbReference type="Rhea" id="RHEA:42920"/>
        <dbReference type="Rhea" id="RHEA-COMP:10283"/>
        <dbReference type="Rhea" id="RHEA-COMP:10284"/>
        <dbReference type="ChEBI" id="CHEBI:15378"/>
        <dbReference type="ChEBI" id="CHEBI:57856"/>
        <dbReference type="ChEBI" id="CHEBI:59789"/>
        <dbReference type="ChEBI" id="CHEBI:65315"/>
        <dbReference type="ChEBI" id="CHEBI:74502"/>
        <dbReference type="EC" id="2.1.1.193"/>
    </reaction>
</comment>
<accession>B0C076</accession>
<evidence type="ECO:0000256" key="5">
    <source>
        <dbReference type="ARBA" id="ARBA00022490"/>
    </source>
</evidence>
<dbReference type="InterPro" id="IPR015947">
    <property type="entry name" value="PUA-like_sf"/>
</dbReference>
<evidence type="ECO:0000259" key="13">
    <source>
        <dbReference type="Pfam" id="PF04452"/>
    </source>
</evidence>
<feature type="domain" description="Ribosomal RNA small subunit methyltransferase E PUA-like" evidence="14">
    <location>
        <begin position="25"/>
        <end position="60"/>
    </location>
</feature>
<evidence type="ECO:0000256" key="7">
    <source>
        <dbReference type="ARBA" id="ARBA00022603"/>
    </source>
</evidence>
<evidence type="ECO:0000256" key="11">
    <source>
        <dbReference type="ARBA" id="ARBA00047944"/>
    </source>
</evidence>
<gene>
    <name evidence="15" type="ordered locus">AM1_3429</name>
</gene>
<dbReference type="Gene3D" id="3.40.1280.10">
    <property type="match status" value="1"/>
</dbReference>
<evidence type="ECO:0000313" key="16">
    <source>
        <dbReference type="Proteomes" id="UP000000268"/>
    </source>
</evidence>
<dbReference type="InterPro" id="IPR029026">
    <property type="entry name" value="tRNA_m1G_MTases_N"/>
</dbReference>
<evidence type="ECO:0000256" key="3">
    <source>
        <dbReference type="ARBA" id="ARBA00012328"/>
    </source>
</evidence>
<dbReference type="EC" id="2.1.1.193" evidence="3 12"/>
<name>B0C076_ACAM1</name>
<dbReference type="eggNOG" id="COG1385">
    <property type="taxonomic scope" value="Bacteria"/>
</dbReference>
<dbReference type="Pfam" id="PF20260">
    <property type="entry name" value="PUA_4"/>
    <property type="match status" value="1"/>
</dbReference>
<dbReference type="RefSeq" id="WP_012163822.1">
    <property type="nucleotide sequence ID" value="NC_009925.1"/>
</dbReference>
<keyword evidence="9 12" id="KW-0949">S-adenosyl-L-methionine</keyword>
<dbReference type="PIRSF" id="PIRSF015601">
    <property type="entry name" value="MTase_slr0722"/>
    <property type="match status" value="1"/>
</dbReference>
<dbReference type="AlphaFoldDB" id="B0C076"/>
<dbReference type="OrthoDB" id="9815641at2"/>
<keyword evidence="16" id="KW-1185">Reference proteome</keyword>
<dbReference type="SUPFAM" id="SSF75217">
    <property type="entry name" value="alpha/beta knot"/>
    <property type="match status" value="1"/>
</dbReference>
<dbReference type="SUPFAM" id="SSF88697">
    <property type="entry name" value="PUA domain-like"/>
    <property type="match status" value="1"/>
</dbReference>
<proteinExistence type="inferred from homology"/>
<dbReference type="InterPro" id="IPR006700">
    <property type="entry name" value="RsmE"/>
</dbReference>
<evidence type="ECO:0000256" key="12">
    <source>
        <dbReference type="PIRNR" id="PIRNR015601"/>
    </source>
</evidence>
<dbReference type="InterPro" id="IPR029028">
    <property type="entry name" value="Alpha/beta_knot_MTases"/>
</dbReference>
<dbReference type="Proteomes" id="UP000000268">
    <property type="component" value="Chromosome"/>
</dbReference>
<dbReference type="NCBIfam" id="NF008697">
    <property type="entry name" value="PRK11713.4-1"/>
    <property type="match status" value="1"/>
</dbReference>
<evidence type="ECO:0000259" key="14">
    <source>
        <dbReference type="Pfam" id="PF20260"/>
    </source>
</evidence>
<dbReference type="GO" id="GO:0005737">
    <property type="term" value="C:cytoplasm"/>
    <property type="evidence" value="ECO:0007669"/>
    <property type="project" value="UniProtKB-SubCell"/>
</dbReference>
<reference evidence="15 16" key="1">
    <citation type="journal article" date="2008" name="Proc. Natl. Acad. Sci. U.S.A.">
        <title>Niche adaptation and genome expansion in the chlorophyll d-producing cyanobacterium Acaryochloris marina.</title>
        <authorList>
            <person name="Swingley W.D."/>
            <person name="Chen M."/>
            <person name="Cheung P.C."/>
            <person name="Conrad A.L."/>
            <person name="Dejesa L.C."/>
            <person name="Hao J."/>
            <person name="Honchak B.M."/>
            <person name="Karbach L.E."/>
            <person name="Kurdoglu A."/>
            <person name="Lahiri S."/>
            <person name="Mastrian S.D."/>
            <person name="Miyashita H."/>
            <person name="Page L."/>
            <person name="Ramakrishna P."/>
            <person name="Satoh S."/>
            <person name="Sattley W.M."/>
            <person name="Shimada Y."/>
            <person name="Taylor H.L."/>
            <person name="Tomo T."/>
            <person name="Tsuchiya T."/>
            <person name="Wang Z.T."/>
            <person name="Raymond J."/>
            <person name="Mimuro M."/>
            <person name="Blankenship R.E."/>
            <person name="Touchman J.W."/>
        </authorList>
    </citation>
    <scope>NUCLEOTIDE SEQUENCE [LARGE SCALE GENOMIC DNA]</scope>
    <source>
        <strain evidence="16">MBIC 11017</strain>
    </source>
</reference>
<comment type="subcellular location">
    <subcellularLocation>
        <location evidence="1 12">Cytoplasm</location>
    </subcellularLocation>
</comment>
<evidence type="ECO:0000256" key="1">
    <source>
        <dbReference type="ARBA" id="ARBA00004496"/>
    </source>
</evidence>
<evidence type="ECO:0000256" key="9">
    <source>
        <dbReference type="ARBA" id="ARBA00022691"/>
    </source>
</evidence>
<dbReference type="KEGG" id="amr:AM1_3429"/>
<dbReference type="STRING" id="329726.AM1_3429"/>
<dbReference type="GO" id="GO:0070475">
    <property type="term" value="P:rRNA base methylation"/>
    <property type="evidence" value="ECO:0007669"/>
    <property type="project" value="TreeGrafter"/>
</dbReference>
<keyword evidence="6 12" id="KW-0698">rRNA processing</keyword>
<dbReference type="CDD" id="cd18084">
    <property type="entry name" value="RsmE-like"/>
    <property type="match status" value="1"/>
</dbReference>
<evidence type="ECO:0000313" key="15">
    <source>
        <dbReference type="EMBL" id="ABW28423.1"/>
    </source>
</evidence>
<protein>
    <recommendedName>
        <fullName evidence="4 12">Ribosomal RNA small subunit methyltransferase E</fullName>
        <ecNumber evidence="3 12">2.1.1.193</ecNumber>
    </recommendedName>
</protein>
<dbReference type="PANTHER" id="PTHR30027:SF3">
    <property type="entry name" value="16S RRNA (URACIL(1498)-N(3))-METHYLTRANSFERASE"/>
    <property type="match status" value="1"/>
</dbReference>
<sequence>MDHSAAQLQRLAIAPEQLQDHQIHLTSDQQHYLCDVLRLGHGDRFIAMNGQGQLWVAELQPDARFARRLKALGEQTELAMPMMLLAAPPKGNHFDQVVRSVTELGVSYIVPLISQRTLLKPSSNRIQRWQRIATEAAEQSHRQIIPKVLDPASFEKTVMQDDQGDWQRYICTVEPSAPNFLHCLSQALDQESQSGVAVMVGPEGGWTETETQQAQTAGYQAVSLGQRTLRAVTANYMAVSIAIAQIELHTAYPGGKVCTKKSP</sequence>
<evidence type="ECO:0000256" key="10">
    <source>
        <dbReference type="ARBA" id="ARBA00025699"/>
    </source>
</evidence>
<keyword evidence="7 12" id="KW-0489">Methyltransferase</keyword>
<evidence type="ECO:0000256" key="6">
    <source>
        <dbReference type="ARBA" id="ARBA00022552"/>
    </source>
</evidence>
<dbReference type="NCBIfam" id="TIGR00046">
    <property type="entry name" value="RsmE family RNA methyltransferase"/>
    <property type="match status" value="1"/>
</dbReference>
<comment type="function">
    <text evidence="10 12">Specifically methylates the N3 position of the uracil ring of uridine 1498 (m3U1498) in 16S rRNA. Acts on the fully assembled 30S ribosomal subunit.</text>
</comment>
<dbReference type="HOGENOM" id="CLU_067442_4_1_3"/>
<dbReference type="InterPro" id="IPR046887">
    <property type="entry name" value="RsmE_PUA-like"/>
</dbReference>
<evidence type="ECO:0000256" key="8">
    <source>
        <dbReference type="ARBA" id="ARBA00022679"/>
    </source>
</evidence>
<organism evidence="15 16">
    <name type="scientific">Acaryochloris marina (strain MBIC 11017)</name>
    <dbReference type="NCBI Taxonomy" id="329726"/>
    <lineage>
        <taxon>Bacteria</taxon>
        <taxon>Bacillati</taxon>
        <taxon>Cyanobacteriota</taxon>
        <taxon>Cyanophyceae</taxon>
        <taxon>Acaryochloridales</taxon>
        <taxon>Acaryochloridaceae</taxon>
        <taxon>Acaryochloris</taxon>
    </lineage>
</organism>
<dbReference type="InterPro" id="IPR046886">
    <property type="entry name" value="RsmE_MTase_dom"/>
</dbReference>
<comment type="similarity">
    <text evidence="2 12">Belongs to the RNA methyltransferase RsmE family.</text>
</comment>
<dbReference type="GO" id="GO:0070042">
    <property type="term" value="F:rRNA (uridine-N3-)-methyltransferase activity"/>
    <property type="evidence" value="ECO:0007669"/>
    <property type="project" value="TreeGrafter"/>
</dbReference>
<dbReference type="EMBL" id="CP000828">
    <property type="protein sequence ID" value="ABW28423.1"/>
    <property type="molecule type" value="Genomic_DNA"/>
</dbReference>
<dbReference type="Pfam" id="PF04452">
    <property type="entry name" value="Methyltrans_RNA"/>
    <property type="match status" value="1"/>
</dbReference>
<evidence type="ECO:0000256" key="2">
    <source>
        <dbReference type="ARBA" id="ARBA00005528"/>
    </source>
</evidence>
<evidence type="ECO:0000256" key="4">
    <source>
        <dbReference type="ARBA" id="ARBA00013673"/>
    </source>
</evidence>
<keyword evidence="5 12" id="KW-0963">Cytoplasm</keyword>
<dbReference type="PANTHER" id="PTHR30027">
    <property type="entry name" value="RIBOSOMAL RNA SMALL SUBUNIT METHYLTRANSFERASE E"/>
    <property type="match status" value="1"/>
</dbReference>
<feature type="domain" description="Ribosomal RNA small subunit methyltransferase E methyltransferase" evidence="13">
    <location>
        <begin position="78"/>
        <end position="241"/>
    </location>
</feature>